<name>A0A428LUU7_9ENTR</name>
<accession>A0A428LUU7</accession>
<dbReference type="Pfam" id="PF23502">
    <property type="entry name" value="YdgV"/>
    <property type="match status" value="1"/>
</dbReference>
<dbReference type="InterPro" id="IPR057002">
    <property type="entry name" value="YdgV"/>
</dbReference>
<protein>
    <submittedName>
        <fullName evidence="1">Uncharacterized protein</fullName>
    </submittedName>
</protein>
<dbReference type="OrthoDB" id="6608852at2"/>
<evidence type="ECO:0000313" key="1">
    <source>
        <dbReference type="EMBL" id="RSK69171.1"/>
    </source>
</evidence>
<dbReference type="AlphaFoldDB" id="A0A428LUU7"/>
<gene>
    <name evidence="1" type="ORF">EJE24_05095</name>
</gene>
<dbReference type="EMBL" id="RWHU01000002">
    <property type="protein sequence ID" value="RSK69171.1"/>
    <property type="molecule type" value="Genomic_DNA"/>
</dbReference>
<evidence type="ECO:0000313" key="2">
    <source>
        <dbReference type="Proteomes" id="UP000276389"/>
    </source>
</evidence>
<organism evidence="1 2">
    <name type="scientific">Enterobacter huaxiensis</name>
    <dbReference type="NCBI Taxonomy" id="2494702"/>
    <lineage>
        <taxon>Bacteria</taxon>
        <taxon>Pseudomonadati</taxon>
        <taxon>Pseudomonadota</taxon>
        <taxon>Gammaproteobacteria</taxon>
        <taxon>Enterobacterales</taxon>
        <taxon>Enterobacteriaceae</taxon>
        <taxon>Enterobacter</taxon>
    </lineage>
</organism>
<comment type="caution">
    <text evidence="1">The sequence shown here is derived from an EMBL/GenBank/DDBJ whole genome shotgun (WGS) entry which is preliminary data.</text>
</comment>
<dbReference type="Proteomes" id="UP000276389">
    <property type="component" value="Unassembled WGS sequence"/>
</dbReference>
<proteinExistence type="predicted"/>
<reference evidence="1 2" key="1">
    <citation type="submission" date="2018-12" db="EMBL/GenBank/DDBJ databases">
        <title>The Genome Submission of two Enterobacter spp. strains.</title>
        <authorList>
            <person name="Wu W."/>
            <person name="Wei L."/>
            <person name="Feng Y."/>
            <person name="Zong Z."/>
        </authorList>
    </citation>
    <scope>NUCLEOTIDE SEQUENCE [LARGE SCALE GENOMIC DNA]</scope>
    <source>
        <strain evidence="1 2">WCHEHu045002</strain>
    </source>
</reference>
<sequence length="56" mass="6463">MFNYRGQFSSALTRSNNADNCNIMDNVFRTYFSNNTAVFSTSFCLLSGEQHWRNAL</sequence>